<name>A0AAW0L7T8_QUESU</name>
<keyword evidence="10" id="KW-1185">Reference proteome</keyword>
<evidence type="ECO:0000256" key="4">
    <source>
        <dbReference type="ARBA" id="ARBA00022523"/>
    </source>
</evidence>
<gene>
    <name evidence="9" type="primary">GP1_1</name>
    <name evidence="9" type="ORF">CFP56_007372</name>
</gene>
<evidence type="ECO:0000256" key="6">
    <source>
        <dbReference type="ARBA" id="ARBA00023180"/>
    </source>
</evidence>
<sequence>MHTKKLSPMTPLLLLLFFLSLTVGSASTSAGENLYTPKANLIRYWNKEVKNNHAKPTFLLSKVSPLSAVDAARFSKLAAQNALSSQFPAICPTANLLCFPDSFPTLQELISHPNIVNFRNIWRQQGIFFRESMLKKGKVMPMPDIKDKIPERSFLPRSISSKIPFSTSKISEIKKIFHVDDNSTMESMIVKSLSECEKAPSPGETKRCVGSAEDMIDFAISVLGRNIAVRSTENVKGSKQNIMIGSVKGINGGKVMQIVSCHQTLLPYLLYSCHSVPKVRVYEVDILDPNSQAKINHGVASCHMHTSASNPNQAELTIASGPGQIEACHWVFENHLIWTVAN</sequence>
<dbReference type="InterPro" id="IPR051897">
    <property type="entry name" value="PG-associated_BURP"/>
</dbReference>
<keyword evidence="5 7" id="KW-0732">Signal</keyword>
<protein>
    <submittedName>
        <fullName evidence="9">Polygalacturonase-1 non-catalytic subunit beta</fullName>
    </submittedName>
</protein>
<evidence type="ECO:0000256" key="7">
    <source>
        <dbReference type="SAM" id="SignalP"/>
    </source>
</evidence>
<evidence type="ECO:0000256" key="5">
    <source>
        <dbReference type="ARBA" id="ARBA00022729"/>
    </source>
</evidence>
<feature type="signal peptide" evidence="7">
    <location>
        <begin position="1"/>
        <end position="26"/>
    </location>
</feature>
<dbReference type="PANTHER" id="PTHR31458:SF2">
    <property type="entry name" value="POLYGALACTURONASE 1 BETA-LIKE PROTEIN 2"/>
    <property type="match status" value="1"/>
</dbReference>
<dbReference type="AlphaFoldDB" id="A0AAW0L7T8"/>
<evidence type="ECO:0000313" key="9">
    <source>
        <dbReference type="EMBL" id="KAK7846829.1"/>
    </source>
</evidence>
<dbReference type="InterPro" id="IPR004873">
    <property type="entry name" value="BURP_dom"/>
</dbReference>
<keyword evidence="3" id="KW-0134">Cell wall</keyword>
<feature type="domain" description="BURP" evidence="8">
    <location>
        <begin position="128"/>
        <end position="341"/>
    </location>
</feature>
<dbReference type="EMBL" id="PKMF04000149">
    <property type="protein sequence ID" value="KAK7846829.1"/>
    <property type="molecule type" value="Genomic_DNA"/>
</dbReference>
<organism evidence="9 10">
    <name type="scientific">Quercus suber</name>
    <name type="common">Cork oak</name>
    <dbReference type="NCBI Taxonomy" id="58331"/>
    <lineage>
        <taxon>Eukaryota</taxon>
        <taxon>Viridiplantae</taxon>
        <taxon>Streptophyta</taxon>
        <taxon>Embryophyta</taxon>
        <taxon>Tracheophyta</taxon>
        <taxon>Spermatophyta</taxon>
        <taxon>Magnoliopsida</taxon>
        <taxon>eudicotyledons</taxon>
        <taxon>Gunneridae</taxon>
        <taxon>Pentapetalae</taxon>
        <taxon>rosids</taxon>
        <taxon>fabids</taxon>
        <taxon>Fagales</taxon>
        <taxon>Fagaceae</taxon>
        <taxon>Quercus</taxon>
    </lineage>
</organism>
<dbReference type="SMART" id="SM01045">
    <property type="entry name" value="BURP"/>
    <property type="match status" value="1"/>
</dbReference>
<evidence type="ECO:0000259" key="8">
    <source>
        <dbReference type="PROSITE" id="PS51277"/>
    </source>
</evidence>
<evidence type="ECO:0000256" key="3">
    <source>
        <dbReference type="ARBA" id="ARBA00022512"/>
    </source>
</evidence>
<keyword evidence="4" id="KW-0052">Apoplast</keyword>
<feature type="chain" id="PRO_5043743476" evidence="7">
    <location>
        <begin position="27"/>
        <end position="342"/>
    </location>
</feature>
<reference evidence="9 10" key="1">
    <citation type="journal article" date="2018" name="Sci. Data">
        <title>The draft genome sequence of cork oak.</title>
        <authorList>
            <person name="Ramos A.M."/>
            <person name="Usie A."/>
            <person name="Barbosa P."/>
            <person name="Barros P.M."/>
            <person name="Capote T."/>
            <person name="Chaves I."/>
            <person name="Simoes F."/>
            <person name="Abreu I."/>
            <person name="Carrasquinho I."/>
            <person name="Faro C."/>
            <person name="Guimaraes J.B."/>
            <person name="Mendonca D."/>
            <person name="Nobrega F."/>
            <person name="Rodrigues L."/>
            <person name="Saibo N.J.M."/>
            <person name="Varela M.C."/>
            <person name="Egas C."/>
            <person name="Matos J."/>
            <person name="Miguel C.M."/>
            <person name="Oliveira M.M."/>
            <person name="Ricardo C.P."/>
            <person name="Goncalves S."/>
        </authorList>
    </citation>
    <scope>NUCLEOTIDE SEQUENCE [LARGE SCALE GENOMIC DNA]</scope>
    <source>
        <strain evidence="10">cv. HL8</strain>
    </source>
</reference>
<evidence type="ECO:0000313" key="10">
    <source>
        <dbReference type="Proteomes" id="UP000237347"/>
    </source>
</evidence>
<comment type="subcellular location">
    <subcellularLocation>
        <location evidence="1">Secreted</location>
        <location evidence="1">Cell wall</location>
    </subcellularLocation>
    <subcellularLocation>
        <location evidence="2">Secreted</location>
        <location evidence="2">Extracellular space</location>
        <location evidence="2">Apoplast</location>
    </subcellularLocation>
</comment>
<keyword evidence="6" id="KW-0325">Glycoprotein</keyword>
<keyword evidence="3" id="KW-0964">Secreted</keyword>
<dbReference type="Proteomes" id="UP000237347">
    <property type="component" value="Unassembled WGS sequence"/>
</dbReference>
<evidence type="ECO:0000256" key="2">
    <source>
        <dbReference type="ARBA" id="ARBA00004271"/>
    </source>
</evidence>
<proteinExistence type="predicted"/>
<comment type="caution">
    <text evidence="9">The sequence shown here is derived from an EMBL/GenBank/DDBJ whole genome shotgun (WGS) entry which is preliminary data.</text>
</comment>
<evidence type="ECO:0000256" key="1">
    <source>
        <dbReference type="ARBA" id="ARBA00004191"/>
    </source>
</evidence>
<dbReference type="PANTHER" id="PTHR31458">
    <property type="entry name" value="POLYGALACTURONASE 1 BETA-LIKE PROTEIN 2"/>
    <property type="match status" value="1"/>
</dbReference>
<dbReference type="PROSITE" id="PS51277">
    <property type="entry name" value="BURP"/>
    <property type="match status" value="1"/>
</dbReference>
<dbReference type="GO" id="GO:0048046">
    <property type="term" value="C:apoplast"/>
    <property type="evidence" value="ECO:0007669"/>
    <property type="project" value="UniProtKB-SubCell"/>
</dbReference>
<dbReference type="Pfam" id="PF03181">
    <property type="entry name" value="BURP"/>
    <property type="match status" value="1"/>
</dbReference>
<accession>A0AAW0L7T8</accession>